<keyword evidence="4 6" id="KW-1133">Transmembrane helix</keyword>
<dbReference type="STRING" id="10228.B3SB37"/>
<dbReference type="PANTHER" id="PTHR23504">
    <property type="entry name" value="MAJOR FACILITATOR SUPERFAMILY DOMAIN-CONTAINING PROTEIN 10"/>
    <property type="match status" value="1"/>
</dbReference>
<dbReference type="eggNOG" id="KOG2615">
    <property type="taxonomic scope" value="Eukaryota"/>
</dbReference>
<dbReference type="InParanoid" id="B3SB37"/>
<dbReference type="Pfam" id="PF07690">
    <property type="entry name" value="MFS_1"/>
    <property type="match status" value="1"/>
</dbReference>
<reference evidence="8 9" key="1">
    <citation type="journal article" date="2008" name="Nature">
        <title>The Trichoplax genome and the nature of placozoans.</title>
        <authorList>
            <person name="Srivastava M."/>
            <person name="Begovic E."/>
            <person name="Chapman J."/>
            <person name="Putnam N.H."/>
            <person name="Hellsten U."/>
            <person name="Kawashima T."/>
            <person name="Kuo A."/>
            <person name="Mitros T."/>
            <person name="Salamov A."/>
            <person name="Carpenter M.L."/>
            <person name="Signorovitch A.Y."/>
            <person name="Moreno M.A."/>
            <person name="Kamm K."/>
            <person name="Grimwood J."/>
            <person name="Schmutz J."/>
            <person name="Shapiro H."/>
            <person name="Grigoriev I.V."/>
            <person name="Buss L.W."/>
            <person name="Schierwater B."/>
            <person name="Dellaporta S.L."/>
            <person name="Rokhsar D.S."/>
        </authorList>
    </citation>
    <scope>NUCLEOTIDE SEQUENCE [LARGE SCALE GENOMIC DNA]</scope>
    <source>
        <strain evidence="8 9">Grell-BS-1999</strain>
    </source>
</reference>
<evidence type="ECO:0000256" key="2">
    <source>
        <dbReference type="ARBA" id="ARBA00022448"/>
    </source>
</evidence>
<evidence type="ECO:0000259" key="7">
    <source>
        <dbReference type="PROSITE" id="PS50850"/>
    </source>
</evidence>
<feature type="transmembrane region" description="Helical" evidence="6">
    <location>
        <begin position="29"/>
        <end position="52"/>
    </location>
</feature>
<evidence type="ECO:0000256" key="4">
    <source>
        <dbReference type="ARBA" id="ARBA00022989"/>
    </source>
</evidence>
<dbReference type="InterPro" id="IPR020846">
    <property type="entry name" value="MFS_dom"/>
</dbReference>
<dbReference type="InterPro" id="IPR036259">
    <property type="entry name" value="MFS_trans_sf"/>
</dbReference>
<organism evidence="8 9">
    <name type="scientific">Trichoplax adhaerens</name>
    <name type="common">Trichoplax reptans</name>
    <dbReference type="NCBI Taxonomy" id="10228"/>
    <lineage>
        <taxon>Eukaryota</taxon>
        <taxon>Metazoa</taxon>
        <taxon>Placozoa</taxon>
        <taxon>Uniplacotomia</taxon>
        <taxon>Trichoplacea</taxon>
        <taxon>Trichoplacidae</taxon>
        <taxon>Trichoplax</taxon>
    </lineage>
</organism>
<dbReference type="PhylomeDB" id="B3SB37"/>
<name>B3SB37_TRIAD</name>
<evidence type="ECO:0000313" key="8">
    <source>
        <dbReference type="EMBL" id="EDV20040.1"/>
    </source>
</evidence>
<dbReference type="Gene3D" id="1.20.1250.20">
    <property type="entry name" value="MFS general substrate transporter like domains"/>
    <property type="match status" value="1"/>
</dbReference>
<keyword evidence="5 6" id="KW-0472">Membrane</keyword>
<accession>B3SB37</accession>
<dbReference type="FunFam" id="1.20.1250.20:FF:000223">
    <property type="entry name" value="Major facilitator superfamily domain-containing protein"/>
    <property type="match status" value="1"/>
</dbReference>
<dbReference type="GeneID" id="6758637"/>
<dbReference type="PANTHER" id="PTHR23504:SF31">
    <property type="entry name" value="MAJOR FACILITATOR SUPERFAMILY DOMAIN-CONTAINING PROTEIN 10"/>
    <property type="match status" value="1"/>
</dbReference>
<dbReference type="EMBL" id="DS985263">
    <property type="protein sequence ID" value="EDV20040.1"/>
    <property type="molecule type" value="Genomic_DNA"/>
</dbReference>
<gene>
    <name evidence="8" type="ORF">TRIADDRAFT_32496</name>
</gene>
<sequence length="466" mass="51607">MKGSVDGVQENINGPKQPDAKLASKTLHVLFLSLLIDLIAFSSILPLMPVILEHYRDTDSDGLYHTIQRHIQYFATSIHAPGTTRYNTVFFGGALGSMYCFLQFLMGPFFGACSDSYGRRPLILISMIGISMSYAVWAFSGSFVLFVLSRAIGGISRANVSLWTAVVSDVTEEKKRNKGMALIGIAFSVGFVLGPMLGAFMSKRDFFESGFVHFQPAITALTISLVNLLFVYYTLPETHQPGKSVSTSKEIVNKALRLINPLHLFSFRTTGVSDKEYDEKLQKLSLVYFLYLLLFSGVEFTLSFLTRERYQYTSMQQGLMYFYIGSIMIVIQGGYFRRLPAGSEIKCALQGLTAVAISTLMMAMFTDQHTYYAALGLYSFGSATVVPSLTSVVSHYGSAEHKGKLIGIFRSIGALARSFGPFLACSAFWTHGTLCYYMSAVLLIIPLVILMRVRHTGTGLKNVKKE</sequence>
<feature type="transmembrane region" description="Helical" evidence="6">
    <location>
        <begin position="371"/>
        <end position="393"/>
    </location>
</feature>
<evidence type="ECO:0000256" key="5">
    <source>
        <dbReference type="ARBA" id="ARBA00023136"/>
    </source>
</evidence>
<feature type="transmembrane region" description="Helical" evidence="6">
    <location>
        <begin position="89"/>
        <end position="110"/>
    </location>
</feature>
<evidence type="ECO:0000313" key="9">
    <source>
        <dbReference type="Proteomes" id="UP000009022"/>
    </source>
</evidence>
<proteinExistence type="predicted"/>
<dbReference type="SUPFAM" id="SSF103473">
    <property type="entry name" value="MFS general substrate transporter"/>
    <property type="match status" value="1"/>
</dbReference>
<evidence type="ECO:0000256" key="3">
    <source>
        <dbReference type="ARBA" id="ARBA00022692"/>
    </source>
</evidence>
<feature type="transmembrane region" description="Helical" evidence="6">
    <location>
        <begin position="318"/>
        <end position="336"/>
    </location>
</feature>
<dbReference type="PROSITE" id="PS50850">
    <property type="entry name" value="MFS"/>
    <property type="match status" value="1"/>
</dbReference>
<feature type="transmembrane region" description="Helical" evidence="6">
    <location>
        <begin position="181"/>
        <end position="202"/>
    </location>
</feature>
<evidence type="ECO:0000256" key="6">
    <source>
        <dbReference type="SAM" id="Phobius"/>
    </source>
</evidence>
<dbReference type="HOGENOM" id="CLU_001265_10_2_1"/>
<dbReference type="GO" id="GO:0031526">
    <property type="term" value="C:brush border membrane"/>
    <property type="evidence" value="ECO:0000318"/>
    <property type="project" value="GO_Central"/>
</dbReference>
<keyword evidence="9" id="KW-1185">Reference proteome</keyword>
<dbReference type="InterPro" id="IPR011701">
    <property type="entry name" value="MFS"/>
</dbReference>
<dbReference type="FunCoup" id="B3SB37">
    <property type="interactions" value="541"/>
</dbReference>
<dbReference type="KEGG" id="tad:TRIADDRAFT_32496"/>
<feature type="transmembrane region" description="Helical" evidence="6">
    <location>
        <begin position="122"/>
        <end position="148"/>
    </location>
</feature>
<keyword evidence="3 6" id="KW-0812">Transmembrane</keyword>
<protein>
    <recommendedName>
        <fullName evidence="7">Major facilitator superfamily (MFS) profile domain-containing protein</fullName>
    </recommendedName>
</protein>
<dbReference type="GO" id="GO:0022857">
    <property type="term" value="F:transmembrane transporter activity"/>
    <property type="evidence" value="ECO:0007669"/>
    <property type="project" value="InterPro"/>
</dbReference>
<comment type="subcellular location">
    <subcellularLocation>
        <location evidence="1">Membrane</location>
        <topology evidence="1">Multi-pass membrane protein</topology>
    </subcellularLocation>
</comment>
<feature type="transmembrane region" description="Helical" evidence="6">
    <location>
        <begin position="286"/>
        <end position="306"/>
    </location>
</feature>
<dbReference type="AlphaFoldDB" id="B3SB37"/>
<dbReference type="CTD" id="6758637"/>
<evidence type="ECO:0000256" key="1">
    <source>
        <dbReference type="ARBA" id="ARBA00004141"/>
    </source>
</evidence>
<dbReference type="Proteomes" id="UP000009022">
    <property type="component" value="Unassembled WGS sequence"/>
</dbReference>
<feature type="domain" description="Major facilitator superfamily (MFS) profile" evidence="7">
    <location>
        <begin position="26"/>
        <end position="457"/>
    </location>
</feature>
<dbReference type="OMA" id="EWYVNIS"/>
<feature type="transmembrane region" description="Helical" evidence="6">
    <location>
        <begin position="436"/>
        <end position="453"/>
    </location>
</feature>
<dbReference type="RefSeq" id="XP_002117424.1">
    <property type="nucleotide sequence ID" value="XM_002117388.1"/>
</dbReference>
<feature type="transmembrane region" description="Helical" evidence="6">
    <location>
        <begin position="214"/>
        <end position="235"/>
    </location>
</feature>
<keyword evidence="2" id="KW-0813">Transport</keyword>
<dbReference type="OrthoDB" id="196650at2759"/>